<evidence type="ECO:0000313" key="9">
    <source>
        <dbReference type="Proteomes" id="UP000306236"/>
    </source>
</evidence>
<dbReference type="NCBIfam" id="TIGR01079">
    <property type="entry name" value="rplX_bact"/>
    <property type="match status" value="1"/>
</dbReference>
<dbReference type="OrthoDB" id="9807419at2"/>
<proteinExistence type="inferred from homology"/>
<comment type="similarity">
    <text evidence="1 5 6">Belongs to the universal ribosomal protein uL24 family.</text>
</comment>
<dbReference type="EMBL" id="SSWX01000032">
    <property type="protein sequence ID" value="THJ30843.1"/>
    <property type="molecule type" value="Genomic_DNA"/>
</dbReference>
<dbReference type="GO" id="GO:0006412">
    <property type="term" value="P:translation"/>
    <property type="evidence" value="ECO:0007669"/>
    <property type="project" value="UniProtKB-UniRule"/>
</dbReference>
<dbReference type="RefSeq" id="WP_136407832.1">
    <property type="nucleotide sequence ID" value="NZ_JARXRQ010000008.1"/>
</dbReference>
<keyword evidence="2 5" id="KW-0689">Ribosomal protein</keyword>
<dbReference type="PANTHER" id="PTHR12903">
    <property type="entry name" value="MITOCHONDRIAL RIBOSOMAL PROTEIN L24"/>
    <property type="match status" value="1"/>
</dbReference>
<dbReference type="HAMAP" id="MF_01326_B">
    <property type="entry name" value="Ribosomal_uL24_B"/>
    <property type="match status" value="1"/>
</dbReference>
<dbReference type="InterPro" id="IPR005824">
    <property type="entry name" value="KOW"/>
</dbReference>
<feature type="domain" description="KOW" evidence="7">
    <location>
        <begin position="4"/>
        <end position="31"/>
    </location>
</feature>
<comment type="function">
    <text evidence="5">One of the proteins that surrounds the polypeptide exit tunnel on the outside of the subunit.</text>
</comment>
<dbReference type="InterPro" id="IPR003256">
    <property type="entry name" value="Ribosomal_uL24"/>
</dbReference>
<evidence type="ECO:0000256" key="3">
    <source>
        <dbReference type="ARBA" id="ARBA00023274"/>
    </source>
</evidence>
<evidence type="ECO:0000256" key="1">
    <source>
        <dbReference type="ARBA" id="ARBA00010618"/>
    </source>
</evidence>
<dbReference type="InterPro" id="IPR041988">
    <property type="entry name" value="Ribosomal_uL24_KOW"/>
</dbReference>
<evidence type="ECO:0000256" key="5">
    <source>
        <dbReference type="HAMAP-Rule" id="MF_01326"/>
    </source>
</evidence>
<gene>
    <name evidence="5 8" type="primary">rplX</name>
    <name evidence="8" type="ORF">E8K88_16790</name>
</gene>
<dbReference type="Pfam" id="PF00467">
    <property type="entry name" value="KOW"/>
    <property type="match status" value="1"/>
</dbReference>
<evidence type="ECO:0000259" key="7">
    <source>
        <dbReference type="SMART" id="SM00739"/>
    </source>
</evidence>
<dbReference type="InterPro" id="IPR014722">
    <property type="entry name" value="Rib_uL2_dom2"/>
</dbReference>
<dbReference type="InterPro" id="IPR005825">
    <property type="entry name" value="Ribosomal_uL24_CS"/>
</dbReference>
<evidence type="ECO:0000256" key="2">
    <source>
        <dbReference type="ARBA" id="ARBA00022980"/>
    </source>
</evidence>
<dbReference type="GO" id="GO:1990904">
    <property type="term" value="C:ribonucleoprotein complex"/>
    <property type="evidence" value="ECO:0007669"/>
    <property type="project" value="UniProtKB-KW"/>
</dbReference>
<protein>
    <recommendedName>
        <fullName evidence="4 5">Large ribosomal subunit protein uL24</fullName>
    </recommendedName>
</protein>
<dbReference type="AlphaFoldDB" id="A0A4S5BIX8"/>
<dbReference type="Proteomes" id="UP000306236">
    <property type="component" value="Unassembled WGS sequence"/>
</dbReference>
<organism evidence="8 9">
    <name type="scientific">Lampropedia aestuarii</name>
    <dbReference type="NCBI Taxonomy" id="2562762"/>
    <lineage>
        <taxon>Bacteria</taxon>
        <taxon>Pseudomonadati</taxon>
        <taxon>Pseudomonadota</taxon>
        <taxon>Betaproteobacteria</taxon>
        <taxon>Burkholderiales</taxon>
        <taxon>Comamonadaceae</taxon>
        <taxon>Lampropedia</taxon>
    </lineage>
</organism>
<keyword evidence="3 5" id="KW-0687">Ribonucleoprotein</keyword>
<dbReference type="PROSITE" id="PS01108">
    <property type="entry name" value="RIBOSOMAL_L24"/>
    <property type="match status" value="1"/>
</dbReference>
<dbReference type="SUPFAM" id="SSF50104">
    <property type="entry name" value="Translation proteins SH3-like domain"/>
    <property type="match status" value="1"/>
</dbReference>
<keyword evidence="9" id="KW-1185">Reference proteome</keyword>
<reference evidence="8 9" key="1">
    <citation type="submission" date="2019-04" db="EMBL/GenBank/DDBJ databases">
        <title>Lampropedia sp YIM MLB12 draf genome.</title>
        <authorList>
            <person name="Wang Y.-X."/>
        </authorList>
    </citation>
    <scope>NUCLEOTIDE SEQUENCE [LARGE SCALE GENOMIC DNA]</scope>
    <source>
        <strain evidence="8 9">YIM MLB12</strain>
    </source>
</reference>
<evidence type="ECO:0000313" key="8">
    <source>
        <dbReference type="EMBL" id="THJ30843.1"/>
    </source>
</evidence>
<dbReference type="GO" id="GO:0003735">
    <property type="term" value="F:structural constituent of ribosome"/>
    <property type="evidence" value="ECO:0007669"/>
    <property type="project" value="InterPro"/>
</dbReference>
<comment type="subunit">
    <text evidence="5">Part of the 50S ribosomal subunit.</text>
</comment>
<dbReference type="CDD" id="cd06089">
    <property type="entry name" value="KOW_RPL26"/>
    <property type="match status" value="1"/>
</dbReference>
<dbReference type="GO" id="GO:0005840">
    <property type="term" value="C:ribosome"/>
    <property type="evidence" value="ECO:0007669"/>
    <property type="project" value="UniProtKB-KW"/>
</dbReference>
<keyword evidence="5" id="KW-0694">RNA-binding</keyword>
<evidence type="ECO:0000256" key="4">
    <source>
        <dbReference type="ARBA" id="ARBA00035206"/>
    </source>
</evidence>
<dbReference type="SMART" id="SM00739">
    <property type="entry name" value="KOW"/>
    <property type="match status" value="1"/>
</dbReference>
<dbReference type="InterPro" id="IPR008991">
    <property type="entry name" value="Translation_prot_SH3-like_sf"/>
</dbReference>
<comment type="function">
    <text evidence="5">One of two assembly initiator proteins, it binds directly to the 5'-end of the 23S rRNA, where it nucleates assembly of the 50S subunit.</text>
</comment>
<evidence type="ECO:0000256" key="6">
    <source>
        <dbReference type="RuleBase" id="RU003477"/>
    </source>
</evidence>
<comment type="caution">
    <text evidence="8">The sequence shown here is derived from an EMBL/GenBank/DDBJ whole genome shotgun (WGS) entry which is preliminary data.</text>
</comment>
<sequence>MSSKIRKGDEVIVLAGRDKGKRGVVLSRKDENHLVVEGVNVVKKHVRPNPMKGEVGGIVNKTMAIHQSNVAIYNPATGKADRVGFNVDLTADKGQRRVRVFRSSGEVIKVA</sequence>
<dbReference type="Pfam" id="PF17136">
    <property type="entry name" value="ribosomal_L24"/>
    <property type="match status" value="1"/>
</dbReference>
<accession>A0A4S5BIX8</accession>
<dbReference type="Gene3D" id="2.30.30.30">
    <property type="match status" value="1"/>
</dbReference>
<keyword evidence="5" id="KW-0699">rRNA-binding</keyword>
<name>A0A4S5BIX8_9BURK</name>
<dbReference type="GO" id="GO:0019843">
    <property type="term" value="F:rRNA binding"/>
    <property type="evidence" value="ECO:0007669"/>
    <property type="project" value="UniProtKB-UniRule"/>
</dbReference>
<dbReference type="InterPro" id="IPR057264">
    <property type="entry name" value="Ribosomal_uL24_C"/>
</dbReference>